<organism evidence="2 3">
    <name type="scientific">Pseudomonas fulva</name>
    <dbReference type="NCBI Taxonomy" id="47880"/>
    <lineage>
        <taxon>Bacteria</taxon>
        <taxon>Pseudomonadati</taxon>
        <taxon>Pseudomonadota</taxon>
        <taxon>Gammaproteobacteria</taxon>
        <taxon>Pseudomonadales</taxon>
        <taxon>Pseudomonadaceae</taxon>
        <taxon>Pseudomonas</taxon>
    </lineage>
</organism>
<dbReference type="Proteomes" id="UP000594430">
    <property type="component" value="Chromosome"/>
</dbReference>
<dbReference type="PANTHER" id="PTHR37089">
    <property type="entry name" value="PROTEIN U-RELATED"/>
    <property type="match status" value="1"/>
</dbReference>
<dbReference type="SMART" id="SM00972">
    <property type="entry name" value="SCPU"/>
    <property type="match status" value="1"/>
</dbReference>
<sequence length="250" mass="26731">MGLGQDGGDTPYQNIARPALLWRSKRISHVSCQALSGIATAVSAFLLIPKNRRVERFEGKPAANLENSVNDRDADVNKHAFAALLGLLPLCSALAADFLVEVRVLVERGCMLVNPAREAGAQALGRIDFGAVSRLDGPQAPRSGTLLGPSVPRLACNPDTPYQVRVDAGQHGGSGAVRFLAISGSGARPIPYRLYRDAAGRQPLMVDEPQSSRVPGSGQVDLPLYARLDKLAWAPEAGRYTDLLKVTVTW</sequence>
<accession>A0A7S9LKT7</accession>
<evidence type="ECO:0000313" key="3">
    <source>
        <dbReference type="Proteomes" id="UP000594430"/>
    </source>
</evidence>
<protein>
    <submittedName>
        <fullName evidence="2">Spore coat protein U domain-containing protein</fullName>
    </submittedName>
</protein>
<gene>
    <name evidence="2" type="ORF">IZU98_08970</name>
</gene>
<proteinExistence type="predicted"/>
<name>A0A7S9LKT7_9PSED</name>
<dbReference type="EMBL" id="CP064946">
    <property type="protein sequence ID" value="QPH50801.1"/>
    <property type="molecule type" value="Genomic_DNA"/>
</dbReference>
<evidence type="ECO:0000313" key="2">
    <source>
        <dbReference type="EMBL" id="QPH50801.1"/>
    </source>
</evidence>
<keyword evidence="2" id="KW-0946">Virion</keyword>
<dbReference type="AlphaFoldDB" id="A0A7S9LKT7"/>
<dbReference type="InterPro" id="IPR007893">
    <property type="entry name" value="Spore_coat_U/FanG"/>
</dbReference>
<dbReference type="PANTHER" id="PTHR37089:SF3">
    <property type="entry name" value="EXPORTED PROTEIN"/>
    <property type="match status" value="1"/>
</dbReference>
<feature type="domain" description="Spore coat protein U/FanG" evidence="1">
    <location>
        <begin position="98"/>
        <end position="247"/>
    </location>
</feature>
<dbReference type="InterPro" id="IPR053167">
    <property type="entry name" value="Spore_coat_component"/>
</dbReference>
<keyword evidence="2" id="KW-0167">Capsid protein</keyword>
<dbReference type="Pfam" id="PF05229">
    <property type="entry name" value="SCPU"/>
    <property type="match status" value="1"/>
</dbReference>
<evidence type="ECO:0000259" key="1">
    <source>
        <dbReference type="Pfam" id="PF05229"/>
    </source>
</evidence>
<reference evidence="2 3" key="1">
    <citation type="submission" date="2020-11" db="EMBL/GenBank/DDBJ databases">
        <title>Pseudomonas fulva producing VIM-24.</title>
        <authorList>
            <person name="Liu S."/>
        </authorList>
    </citation>
    <scope>NUCLEOTIDE SEQUENCE [LARGE SCALE GENOMIC DNA]</scope>
    <source>
        <strain evidence="2 3">ZDHY414</strain>
    </source>
</reference>